<evidence type="ECO:0000313" key="2">
    <source>
        <dbReference type="Proteomes" id="UP000586976"/>
    </source>
</evidence>
<accession>A0A7W2D9G0</accession>
<keyword evidence="2" id="KW-1185">Reference proteome</keyword>
<proteinExistence type="predicted"/>
<name>A0A7W2D9G0_9ACTN</name>
<dbReference type="EMBL" id="JACEQY010000102">
    <property type="protein sequence ID" value="MBA4867200.1"/>
    <property type="molecule type" value="Genomic_DNA"/>
</dbReference>
<evidence type="ECO:0008006" key="3">
    <source>
        <dbReference type="Google" id="ProtNLM"/>
    </source>
</evidence>
<dbReference type="RefSeq" id="WP_181868516.1">
    <property type="nucleotide sequence ID" value="NZ_JACEQY010000102.1"/>
</dbReference>
<dbReference type="Proteomes" id="UP000586976">
    <property type="component" value="Unassembled WGS sequence"/>
</dbReference>
<gene>
    <name evidence="1" type="ORF">H1V43_39170</name>
</gene>
<evidence type="ECO:0000313" key="1">
    <source>
        <dbReference type="EMBL" id="MBA4867200.1"/>
    </source>
</evidence>
<comment type="caution">
    <text evidence="1">The sequence shown here is derived from an EMBL/GenBank/DDBJ whole genome shotgun (WGS) entry which is preliminary data.</text>
</comment>
<organism evidence="1 2">
    <name type="scientific">Streptomyces himalayensis subsp. aureolus</name>
    <dbReference type="NCBI Taxonomy" id="2758039"/>
    <lineage>
        <taxon>Bacteria</taxon>
        <taxon>Bacillati</taxon>
        <taxon>Actinomycetota</taxon>
        <taxon>Actinomycetes</taxon>
        <taxon>Kitasatosporales</taxon>
        <taxon>Streptomycetaceae</taxon>
        <taxon>Streptomyces</taxon>
        <taxon>Streptomyces himalayensis</taxon>
    </lineage>
</organism>
<reference evidence="1 2" key="1">
    <citation type="submission" date="2020-07" db="EMBL/GenBank/DDBJ databases">
        <title>Streptomyces isolated from Indian soil.</title>
        <authorList>
            <person name="Mandal S."/>
            <person name="Maiti P.K."/>
        </authorList>
    </citation>
    <scope>NUCLEOTIDE SEQUENCE [LARGE SCALE GENOMIC DNA]</scope>
    <source>
        <strain evidence="1 2">PSKA54</strain>
    </source>
</reference>
<protein>
    <recommendedName>
        <fullName evidence="3">Integrase</fullName>
    </recommendedName>
</protein>
<dbReference type="AlphaFoldDB" id="A0A7W2D9G0"/>
<sequence length="369" mass="42169">MFLYYGLAPTHAQPLKKYGRRIGRTGTDQRERLHWVEHQRAAAAPTRDDPAVLPPAVPGQLPLFPVRRMLSIDVCRRILRRPLAGYADVVEHTAAFAAETGISKPMQRKLHEMLRLALAVRDADGDDLVDELVLDDIPNYGRSVRAILLRAEMLRLLPEPREPDRPRRSRTSRTTRRVWVTRAMTPRSCQQCGSWFTAKTKVTCEPCSSFAARNKENSPASAGACRVHALSGTDIRHLLLTDLDLSRERLIVRRPGKRHTIYLDELTYHCASAWLRERHRRWPATTNPHLLINRWTAVDTTHSPIGTTFTSIFRPTGLTMPTLRQDRIRDEAFEVDDPLHLMRLFGISSHTAMRYITAAHPERTAKLPR</sequence>